<reference evidence="2" key="1">
    <citation type="journal article" date="2019" name="Int. J. Syst. Evol. Microbiol.">
        <title>The Global Catalogue of Microorganisms (GCM) 10K type strain sequencing project: providing services to taxonomists for standard genome sequencing and annotation.</title>
        <authorList>
            <consortium name="The Broad Institute Genomics Platform"/>
            <consortium name="The Broad Institute Genome Sequencing Center for Infectious Disease"/>
            <person name="Wu L."/>
            <person name="Ma J."/>
        </authorList>
    </citation>
    <scope>NUCLEOTIDE SEQUENCE [LARGE SCALE GENOMIC DNA]</scope>
    <source>
        <strain evidence="2">CCM 7526</strain>
    </source>
</reference>
<gene>
    <name evidence="1" type="ORF">ACFQ5G_11915</name>
</gene>
<accession>A0ABW4A6X5</accession>
<dbReference type="Proteomes" id="UP001597183">
    <property type="component" value="Unassembled WGS sequence"/>
</dbReference>
<sequence length="60" mass="6070">MRTRDSIALVVAALSVAASIVIVNQPLPVSPPADSGKSNPVVLLTEAGALWDCPDEAADG</sequence>
<proteinExistence type="predicted"/>
<organism evidence="1 2">
    <name type="scientific">Actinoplanes sichuanensis</name>
    <dbReference type="NCBI Taxonomy" id="512349"/>
    <lineage>
        <taxon>Bacteria</taxon>
        <taxon>Bacillati</taxon>
        <taxon>Actinomycetota</taxon>
        <taxon>Actinomycetes</taxon>
        <taxon>Micromonosporales</taxon>
        <taxon>Micromonosporaceae</taxon>
        <taxon>Actinoplanes</taxon>
    </lineage>
</organism>
<dbReference type="EMBL" id="JBHTMK010000015">
    <property type="protein sequence ID" value="MFD1366050.1"/>
    <property type="molecule type" value="Genomic_DNA"/>
</dbReference>
<name>A0ABW4A6X5_9ACTN</name>
<keyword evidence="2" id="KW-1185">Reference proteome</keyword>
<dbReference type="RefSeq" id="WP_317794799.1">
    <property type="nucleotide sequence ID" value="NZ_AP028461.1"/>
</dbReference>
<evidence type="ECO:0000313" key="1">
    <source>
        <dbReference type="EMBL" id="MFD1366050.1"/>
    </source>
</evidence>
<comment type="caution">
    <text evidence="1">The sequence shown here is derived from an EMBL/GenBank/DDBJ whole genome shotgun (WGS) entry which is preliminary data.</text>
</comment>
<evidence type="ECO:0000313" key="2">
    <source>
        <dbReference type="Proteomes" id="UP001597183"/>
    </source>
</evidence>
<protein>
    <submittedName>
        <fullName evidence="1">Uncharacterized protein</fullName>
    </submittedName>
</protein>